<keyword evidence="4" id="KW-0472">Membrane</keyword>
<comment type="caution">
    <text evidence="5">The sequence shown here is derived from an EMBL/GenBank/DDBJ whole genome shotgun (WGS) entry which is preliminary data.</text>
</comment>
<evidence type="ECO:0000256" key="3">
    <source>
        <dbReference type="ARBA" id="ARBA00022640"/>
    </source>
</evidence>
<keyword evidence="2" id="KW-0150">Chloroplast</keyword>
<evidence type="ECO:0000256" key="1">
    <source>
        <dbReference type="ARBA" id="ARBA00004229"/>
    </source>
</evidence>
<name>A0ABN9SQB0_9DINO</name>
<gene>
    <name evidence="5" type="ORF">PCOR1329_LOCUS31504</name>
</gene>
<dbReference type="InterPro" id="IPR022796">
    <property type="entry name" value="Chloroa_b-bind"/>
</dbReference>
<keyword evidence="4" id="KW-1133">Transmembrane helix</keyword>
<comment type="subcellular location">
    <subcellularLocation>
        <location evidence="1">Plastid</location>
        <location evidence="1">Chloroplast</location>
    </subcellularLocation>
</comment>
<proteinExistence type="predicted"/>
<evidence type="ECO:0000313" key="5">
    <source>
        <dbReference type="EMBL" id="CAK0833953.1"/>
    </source>
</evidence>
<evidence type="ECO:0000256" key="4">
    <source>
        <dbReference type="SAM" id="Phobius"/>
    </source>
</evidence>
<evidence type="ECO:0000313" key="6">
    <source>
        <dbReference type="Proteomes" id="UP001189429"/>
    </source>
</evidence>
<protein>
    <recommendedName>
        <fullName evidence="7">Chlorophyll a-b binding protein, chloroplastic</fullName>
    </recommendedName>
</protein>
<keyword evidence="3" id="KW-0934">Plastid</keyword>
<evidence type="ECO:0008006" key="7">
    <source>
        <dbReference type="Google" id="ProtNLM"/>
    </source>
</evidence>
<dbReference type="SUPFAM" id="SSF103511">
    <property type="entry name" value="Chlorophyll a-b binding protein"/>
    <property type="match status" value="1"/>
</dbReference>
<organism evidence="5 6">
    <name type="scientific">Prorocentrum cordatum</name>
    <dbReference type="NCBI Taxonomy" id="2364126"/>
    <lineage>
        <taxon>Eukaryota</taxon>
        <taxon>Sar</taxon>
        <taxon>Alveolata</taxon>
        <taxon>Dinophyceae</taxon>
        <taxon>Prorocentrales</taxon>
        <taxon>Prorocentraceae</taxon>
        <taxon>Prorocentrum</taxon>
    </lineage>
</organism>
<reference evidence="5" key="1">
    <citation type="submission" date="2023-10" db="EMBL/GenBank/DDBJ databases">
        <authorList>
            <person name="Chen Y."/>
            <person name="Shah S."/>
            <person name="Dougan E. K."/>
            <person name="Thang M."/>
            <person name="Chan C."/>
        </authorList>
    </citation>
    <scope>NUCLEOTIDE SEQUENCE [LARGE SCALE GENOMIC DNA]</scope>
</reference>
<keyword evidence="4" id="KW-0812">Transmembrane</keyword>
<dbReference type="EMBL" id="CAUYUJ010012447">
    <property type="protein sequence ID" value="CAK0833953.1"/>
    <property type="molecule type" value="Genomic_DNA"/>
</dbReference>
<dbReference type="Pfam" id="PF00504">
    <property type="entry name" value="Chloroa_b-bind"/>
    <property type="match status" value="1"/>
</dbReference>
<keyword evidence="6" id="KW-1185">Reference proteome</keyword>
<evidence type="ECO:0000256" key="2">
    <source>
        <dbReference type="ARBA" id="ARBA00022528"/>
    </source>
</evidence>
<dbReference type="Proteomes" id="UP001189429">
    <property type="component" value="Unassembled WGS sequence"/>
</dbReference>
<feature type="transmembrane region" description="Helical" evidence="4">
    <location>
        <begin position="98"/>
        <end position="120"/>
    </location>
</feature>
<sequence length="121" mass="13240">MLATIGWIATDLGARFPGEMYQVSTIEAHNKLVDEGQMQPFLGAILIAELYSLYLIVEGWGGEIDRSAGDYFFGKGFLPKDVEGEKSMKLKELENGRLAMLAFGGIATASVLTGKAWPFFD</sequence>
<dbReference type="Gene3D" id="1.10.3460.10">
    <property type="entry name" value="Chlorophyll a/b binding protein domain"/>
    <property type="match status" value="1"/>
</dbReference>
<accession>A0ABN9SQB0</accession>